<dbReference type="InterPro" id="IPR000594">
    <property type="entry name" value="ThiF_NAD_FAD-bd"/>
</dbReference>
<dbReference type="InterPro" id="IPR035985">
    <property type="entry name" value="Ubiquitin-activating_enz"/>
</dbReference>
<gene>
    <name evidence="2" type="ORF">HELGO_WM23082</name>
</gene>
<proteinExistence type="predicted"/>
<dbReference type="GO" id="GO:0008641">
    <property type="term" value="F:ubiquitin-like modifier activating enzyme activity"/>
    <property type="evidence" value="ECO:0007669"/>
    <property type="project" value="InterPro"/>
</dbReference>
<dbReference type="GO" id="GO:0061504">
    <property type="term" value="P:cyclic threonylcarbamoyladenosine biosynthetic process"/>
    <property type="evidence" value="ECO:0007669"/>
    <property type="project" value="TreeGrafter"/>
</dbReference>
<dbReference type="Gene3D" id="3.40.50.720">
    <property type="entry name" value="NAD(P)-binding Rossmann-like Domain"/>
    <property type="match status" value="1"/>
</dbReference>
<dbReference type="InterPro" id="IPR045886">
    <property type="entry name" value="ThiF/MoeB/HesA"/>
</dbReference>
<protein>
    <submittedName>
        <fullName evidence="2">MoeB/thiF family protein</fullName>
    </submittedName>
</protein>
<evidence type="ECO:0000259" key="1">
    <source>
        <dbReference type="Pfam" id="PF00899"/>
    </source>
</evidence>
<dbReference type="Pfam" id="PF00899">
    <property type="entry name" value="ThiF"/>
    <property type="match status" value="1"/>
</dbReference>
<accession>A0A6S6U179</accession>
<sequence length="215" mass="24101">MDLRFQRCELLFGTEDFAKIQKAKILILGVGGVGSYALDCLYRSGVSDITIVDYDVYDETNQNRQIGSEALGAYKVEALQKLYPSVTTINEKMDMAWVENFDFEPYDLVLDAADTTKVKIEIAKKCYKKLIMSFGSAKRYDTSKIEVASIWKSHGDALGRKIRNELKKAKFNRNFTVVFSPEEDKCKEKGSCVAVTGATGLTVCSEAIKRILKNS</sequence>
<dbReference type="PANTHER" id="PTHR43267:SF1">
    <property type="entry name" value="TRNA THREONYLCARBAMOYLADENOSINE DEHYDRATASE"/>
    <property type="match status" value="1"/>
</dbReference>
<dbReference type="EMBL" id="CACVAR010000344">
    <property type="protein sequence ID" value="CAA6822950.1"/>
    <property type="molecule type" value="Genomic_DNA"/>
</dbReference>
<evidence type="ECO:0000313" key="2">
    <source>
        <dbReference type="EMBL" id="CAA6822950.1"/>
    </source>
</evidence>
<organism evidence="2">
    <name type="scientific">uncultured Sulfurovum sp</name>
    <dbReference type="NCBI Taxonomy" id="269237"/>
    <lineage>
        <taxon>Bacteria</taxon>
        <taxon>Pseudomonadati</taxon>
        <taxon>Campylobacterota</taxon>
        <taxon>Epsilonproteobacteria</taxon>
        <taxon>Campylobacterales</taxon>
        <taxon>Sulfurovaceae</taxon>
        <taxon>Sulfurovum</taxon>
        <taxon>environmental samples</taxon>
    </lineage>
</organism>
<feature type="domain" description="THIF-type NAD/FAD binding fold" evidence="1">
    <location>
        <begin position="11"/>
        <end position="213"/>
    </location>
</feature>
<dbReference type="AlphaFoldDB" id="A0A6S6U179"/>
<reference evidence="2" key="1">
    <citation type="submission" date="2020-01" db="EMBL/GenBank/DDBJ databases">
        <authorList>
            <person name="Meier V. D."/>
            <person name="Meier V D."/>
        </authorList>
    </citation>
    <scope>NUCLEOTIDE SEQUENCE</scope>
    <source>
        <strain evidence="2">HLG_WM_MAG_03</strain>
    </source>
</reference>
<name>A0A6S6U179_9BACT</name>
<dbReference type="PANTHER" id="PTHR43267">
    <property type="entry name" value="TRNA THREONYLCARBAMOYLADENOSINE DEHYDRATASE"/>
    <property type="match status" value="1"/>
</dbReference>
<dbReference type="GO" id="GO:0061503">
    <property type="term" value="F:tRNA threonylcarbamoyladenosine dehydratase"/>
    <property type="evidence" value="ECO:0007669"/>
    <property type="project" value="TreeGrafter"/>
</dbReference>
<dbReference type="SUPFAM" id="SSF69572">
    <property type="entry name" value="Activating enzymes of the ubiquitin-like proteins"/>
    <property type="match status" value="1"/>
</dbReference>